<dbReference type="STRING" id="1344416.A0A139AI30"/>
<feature type="region of interest" description="Disordered" evidence="8">
    <location>
        <begin position="350"/>
        <end position="414"/>
    </location>
</feature>
<dbReference type="CDD" id="cd07843">
    <property type="entry name" value="STKc_CDC2L1"/>
    <property type="match status" value="1"/>
</dbReference>
<dbReference type="GO" id="GO:2001178">
    <property type="term" value="P:positive regulation of mediator complex assembly"/>
    <property type="evidence" value="ECO:0007669"/>
    <property type="project" value="EnsemblFungi"/>
</dbReference>
<dbReference type="PROSITE" id="PS00108">
    <property type="entry name" value="PROTEIN_KINASE_ST"/>
    <property type="match status" value="1"/>
</dbReference>
<dbReference type="FunFam" id="3.30.200.20:FF:000172">
    <property type="entry name" value="cyclin-dependent kinase G-2 isoform X1"/>
    <property type="match status" value="1"/>
</dbReference>
<evidence type="ECO:0000313" key="10">
    <source>
        <dbReference type="EMBL" id="KXS16085.1"/>
    </source>
</evidence>
<dbReference type="PANTHER" id="PTHR24056:SF107">
    <property type="entry name" value="CYCLIN-DEPENDENT KINASE 11A-RELATED"/>
    <property type="match status" value="1"/>
</dbReference>
<evidence type="ECO:0000256" key="3">
    <source>
        <dbReference type="ARBA" id="ARBA00022553"/>
    </source>
</evidence>
<keyword evidence="7" id="KW-0067">ATP-binding</keyword>
<proteinExistence type="inferred from homology"/>
<evidence type="ECO:0000256" key="2">
    <source>
        <dbReference type="ARBA" id="ARBA00022527"/>
    </source>
</evidence>
<dbReference type="InterPro" id="IPR000719">
    <property type="entry name" value="Prot_kinase_dom"/>
</dbReference>
<dbReference type="InterPro" id="IPR045267">
    <property type="entry name" value="CDK11/PITSLRE_STKc"/>
</dbReference>
<keyword evidence="5" id="KW-0547">Nucleotide-binding</keyword>
<dbReference type="GO" id="GO:0007346">
    <property type="term" value="P:regulation of mitotic cell cycle"/>
    <property type="evidence" value="ECO:0007669"/>
    <property type="project" value="TreeGrafter"/>
</dbReference>
<dbReference type="GO" id="GO:0005634">
    <property type="term" value="C:nucleus"/>
    <property type="evidence" value="ECO:0007669"/>
    <property type="project" value="EnsemblFungi"/>
</dbReference>
<dbReference type="GO" id="GO:0000785">
    <property type="term" value="C:chromatin"/>
    <property type="evidence" value="ECO:0007669"/>
    <property type="project" value="EnsemblFungi"/>
</dbReference>
<reference evidence="10 11" key="1">
    <citation type="journal article" date="2015" name="Genome Biol. Evol.">
        <title>Phylogenomic analyses indicate that early fungi evolved digesting cell walls of algal ancestors of land plants.</title>
        <authorList>
            <person name="Chang Y."/>
            <person name="Wang S."/>
            <person name="Sekimoto S."/>
            <person name="Aerts A.L."/>
            <person name="Choi C."/>
            <person name="Clum A."/>
            <person name="LaButti K.M."/>
            <person name="Lindquist E.A."/>
            <person name="Yee Ngan C."/>
            <person name="Ohm R.A."/>
            <person name="Salamov A.A."/>
            <person name="Grigoriev I.V."/>
            <person name="Spatafora J.W."/>
            <person name="Berbee M.L."/>
        </authorList>
    </citation>
    <scope>NUCLEOTIDE SEQUENCE [LARGE SCALE GENOMIC DNA]</scope>
    <source>
        <strain evidence="10 11">JEL478</strain>
    </source>
</reference>
<keyword evidence="6 10" id="KW-0418">Kinase</keyword>
<dbReference type="AlphaFoldDB" id="A0A139AI30"/>
<dbReference type="GO" id="GO:0004693">
    <property type="term" value="F:cyclin-dependent protein serine/threonine kinase activity"/>
    <property type="evidence" value="ECO:0007669"/>
    <property type="project" value="EnsemblFungi"/>
</dbReference>
<dbReference type="SUPFAM" id="SSF56112">
    <property type="entry name" value="Protein kinase-like (PK-like)"/>
    <property type="match status" value="1"/>
</dbReference>
<protein>
    <submittedName>
        <fullName evidence="10">Pkinase-domain-containing protein</fullName>
    </submittedName>
</protein>
<organism evidence="10 11">
    <name type="scientific">Gonapodya prolifera (strain JEL478)</name>
    <name type="common">Monoblepharis prolifera</name>
    <dbReference type="NCBI Taxonomy" id="1344416"/>
    <lineage>
        <taxon>Eukaryota</taxon>
        <taxon>Fungi</taxon>
        <taxon>Fungi incertae sedis</taxon>
        <taxon>Chytridiomycota</taxon>
        <taxon>Chytridiomycota incertae sedis</taxon>
        <taxon>Monoblepharidomycetes</taxon>
        <taxon>Monoblepharidales</taxon>
        <taxon>Gonapodyaceae</taxon>
        <taxon>Gonapodya</taxon>
    </lineage>
</organism>
<dbReference type="OMA" id="WVARATN"/>
<dbReference type="GO" id="GO:0005524">
    <property type="term" value="F:ATP binding"/>
    <property type="evidence" value="ECO:0007669"/>
    <property type="project" value="UniProtKB-KW"/>
</dbReference>
<dbReference type="GO" id="GO:0080090">
    <property type="term" value="P:regulation of primary metabolic process"/>
    <property type="evidence" value="ECO:0007669"/>
    <property type="project" value="UniProtKB-ARBA"/>
</dbReference>
<evidence type="ECO:0000259" key="9">
    <source>
        <dbReference type="PROSITE" id="PS50011"/>
    </source>
</evidence>
<dbReference type="Gene3D" id="1.10.510.10">
    <property type="entry name" value="Transferase(Phosphotransferase) domain 1"/>
    <property type="match status" value="1"/>
</dbReference>
<evidence type="ECO:0000256" key="4">
    <source>
        <dbReference type="ARBA" id="ARBA00022679"/>
    </source>
</evidence>
<keyword evidence="2" id="KW-0723">Serine/threonine-protein kinase</keyword>
<name>A0A139AI30_GONPJ</name>
<gene>
    <name evidence="10" type="ORF">M427DRAFT_98107</name>
</gene>
<keyword evidence="3" id="KW-0597">Phosphoprotein</keyword>
<dbReference type="FunFam" id="1.10.510.10:FF:000211">
    <property type="entry name" value="Cyclin-dependent kinase G-2"/>
    <property type="match status" value="1"/>
</dbReference>
<dbReference type="InterPro" id="IPR008271">
    <property type="entry name" value="Ser/Thr_kinase_AS"/>
</dbReference>
<accession>A0A139AI30</accession>
<evidence type="ECO:0000256" key="5">
    <source>
        <dbReference type="ARBA" id="ARBA00022741"/>
    </source>
</evidence>
<dbReference type="InterPro" id="IPR050108">
    <property type="entry name" value="CDK"/>
</dbReference>
<feature type="domain" description="Protein kinase" evidence="9">
    <location>
        <begin position="63"/>
        <end position="350"/>
    </location>
</feature>
<sequence length="433" mass="48350">MVDSVIRKIISCVSSVCQHEVLPITQSTLASSGRPKLRSQTSQVVHRSLPFPTLAPCRSVDSYEKLNRIAEGSYGVVYRARDKLTGEIVALKKLKLENEKNGFPVTSLREIQCLLMAKHPNIVNVKEIVVGESLNNIFMAMEFVPHDLKTLMETMRSRNTAFLISEVKTLMIQLLSGVKLLHDLWIIHRDLKTSNLLMTNTGHVKIADFGLARSYGDPPVNLTQLVVTLWYRAPELLLGESNYTPAIDMWSIGCIFGELVNNEALMPGRGEIDQLNQIFRLLGSPTEDSWPNWTSLPNARTIQFANVPQSSLRQKFPYLTQLGLDLLSAMLAYDPGRRITAEEAMRHPWFEEDPLPKDPSQFPTWPSVASGERRKPHSPTAPHAHQNGVDDTDDAGTNTNALKGTAAEKGPSIFEFESKEGFASGFRLNFGKK</sequence>
<dbReference type="EMBL" id="KQ965756">
    <property type="protein sequence ID" value="KXS16085.1"/>
    <property type="molecule type" value="Genomic_DNA"/>
</dbReference>
<dbReference type="OrthoDB" id="1732493at2759"/>
<dbReference type="GO" id="GO:0000307">
    <property type="term" value="C:cyclin-dependent protein kinase holoenzyme complex"/>
    <property type="evidence" value="ECO:0007669"/>
    <property type="project" value="EnsemblFungi"/>
</dbReference>
<evidence type="ECO:0000256" key="6">
    <source>
        <dbReference type="ARBA" id="ARBA00022777"/>
    </source>
</evidence>
<evidence type="ECO:0000313" key="11">
    <source>
        <dbReference type="Proteomes" id="UP000070544"/>
    </source>
</evidence>
<dbReference type="Gene3D" id="3.30.200.20">
    <property type="entry name" value="Phosphorylase Kinase, domain 1"/>
    <property type="match status" value="1"/>
</dbReference>
<evidence type="ECO:0000256" key="1">
    <source>
        <dbReference type="ARBA" id="ARBA00006485"/>
    </source>
</evidence>
<dbReference type="SMART" id="SM00220">
    <property type="entry name" value="S_TKc"/>
    <property type="match status" value="1"/>
</dbReference>
<comment type="similarity">
    <text evidence="1">Belongs to the protein kinase superfamily. CMGC Ser/Thr protein kinase family. CDC2/CDKX subfamily.</text>
</comment>
<keyword evidence="11" id="KW-1185">Reference proteome</keyword>
<dbReference type="Proteomes" id="UP000070544">
    <property type="component" value="Unassembled WGS sequence"/>
</dbReference>
<evidence type="ECO:0000256" key="8">
    <source>
        <dbReference type="SAM" id="MobiDB-lite"/>
    </source>
</evidence>
<keyword evidence="4" id="KW-0808">Transferase</keyword>
<dbReference type="PANTHER" id="PTHR24056">
    <property type="entry name" value="CELL DIVISION PROTEIN KINASE"/>
    <property type="match status" value="1"/>
</dbReference>
<dbReference type="InterPro" id="IPR011009">
    <property type="entry name" value="Kinase-like_dom_sf"/>
</dbReference>
<evidence type="ECO:0000256" key="7">
    <source>
        <dbReference type="ARBA" id="ARBA00022840"/>
    </source>
</evidence>
<dbReference type="PROSITE" id="PS50011">
    <property type="entry name" value="PROTEIN_KINASE_DOM"/>
    <property type="match status" value="1"/>
</dbReference>
<dbReference type="GO" id="GO:0010556">
    <property type="term" value="P:regulation of macromolecule biosynthetic process"/>
    <property type="evidence" value="ECO:0007669"/>
    <property type="project" value="UniProtKB-ARBA"/>
</dbReference>
<dbReference type="Pfam" id="PF00069">
    <property type="entry name" value="Pkinase"/>
    <property type="match status" value="1"/>
</dbReference>